<sequence>MTKPISKKFKTKTREQRVDLDGLVTMAENLPAPGIVGRIIKTGRRQLFVGVERVRGQLVPVVFAIGGAA</sequence>
<dbReference type="PATRIC" id="fig|1029756.8.peg.60"/>
<name>V5SH16_9HYPH</name>
<protein>
    <submittedName>
        <fullName evidence="1">Uncharacterized protein</fullName>
    </submittedName>
</protein>
<dbReference type="KEGG" id="hni:W911_00265"/>
<dbReference type="EMBL" id="CP006912">
    <property type="protein sequence ID" value="AHB49787.1"/>
    <property type="molecule type" value="Genomic_DNA"/>
</dbReference>
<accession>V5SH16</accession>
<dbReference type="Proteomes" id="UP000018542">
    <property type="component" value="Chromosome"/>
</dbReference>
<proteinExistence type="predicted"/>
<organism evidence="1 2">
    <name type="scientific">Hyphomicrobium nitrativorans NL23</name>
    <dbReference type="NCBI Taxonomy" id="1029756"/>
    <lineage>
        <taxon>Bacteria</taxon>
        <taxon>Pseudomonadati</taxon>
        <taxon>Pseudomonadota</taxon>
        <taxon>Alphaproteobacteria</taxon>
        <taxon>Hyphomicrobiales</taxon>
        <taxon>Hyphomicrobiaceae</taxon>
        <taxon>Hyphomicrobium</taxon>
    </lineage>
</organism>
<keyword evidence="2" id="KW-1185">Reference proteome</keyword>
<evidence type="ECO:0000313" key="2">
    <source>
        <dbReference type="Proteomes" id="UP000018542"/>
    </source>
</evidence>
<dbReference type="RefSeq" id="WP_023785507.1">
    <property type="nucleotide sequence ID" value="NC_022997.1"/>
</dbReference>
<reference evidence="1 2" key="1">
    <citation type="journal article" date="2014" name="Genome Announc.">
        <title>Complete Genome Sequence of Hyphomicrobium nitrativorans Strain NL23, a Denitrifying Bacterium Isolated from Biofilm of a Methanol-Fed Denitrification System Treating Seawater at the Montreal Biodome.</title>
        <authorList>
            <person name="Martineau C."/>
            <person name="Villeneuve C."/>
            <person name="Mauffrey F."/>
            <person name="Villemur R."/>
        </authorList>
    </citation>
    <scope>NUCLEOTIDE SEQUENCE [LARGE SCALE GENOMIC DNA]</scope>
    <source>
        <strain evidence="1">NL23</strain>
    </source>
</reference>
<dbReference type="AlphaFoldDB" id="V5SH16"/>
<dbReference type="HOGENOM" id="CLU_2770319_0_0_5"/>
<gene>
    <name evidence="1" type="ORF">W911_00265</name>
</gene>
<evidence type="ECO:0000313" key="1">
    <source>
        <dbReference type="EMBL" id="AHB49787.1"/>
    </source>
</evidence>